<feature type="transmembrane region" description="Helical" evidence="1">
    <location>
        <begin position="464"/>
        <end position="497"/>
    </location>
</feature>
<evidence type="ECO:0000256" key="1">
    <source>
        <dbReference type="SAM" id="Phobius"/>
    </source>
</evidence>
<dbReference type="SUPFAM" id="SSF47923">
    <property type="entry name" value="Ypt/Rab-GAP domain of gyp1p"/>
    <property type="match status" value="1"/>
</dbReference>
<dbReference type="InterPro" id="IPR035969">
    <property type="entry name" value="Rab-GAP_TBC_sf"/>
</dbReference>
<keyword evidence="1" id="KW-1133">Transmembrane helix</keyword>
<name>A0AA36N3W1_9DINO</name>
<dbReference type="AlphaFoldDB" id="A0AA36N3W1"/>
<protein>
    <submittedName>
        <fullName evidence="2">Uncharacterized protein</fullName>
    </submittedName>
</protein>
<organism evidence="2 3">
    <name type="scientific">Effrenium voratum</name>
    <dbReference type="NCBI Taxonomy" id="2562239"/>
    <lineage>
        <taxon>Eukaryota</taxon>
        <taxon>Sar</taxon>
        <taxon>Alveolata</taxon>
        <taxon>Dinophyceae</taxon>
        <taxon>Suessiales</taxon>
        <taxon>Symbiodiniaceae</taxon>
        <taxon>Effrenium</taxon>
    </lineage>
</organism>
<reference evidence="2" key="1">
    <citation type="submission" date="2023-08" db="EMBL/GenBank/DDBJ databases">
        <authorList>
            <person name="Chen Y."/>
            <person name="Shah S."/>
            <person name="Dougan E. K."/>
            <person name="Thang M."/>
            <person name="Chan C."/>
        </authorList>
    </citation>
    <scope>NUCLEOTIDE SEQUENCE</scope>
</reference>
<feature type="transmembrane region" description="Helical" evidence="1">
    <location>
        <begin position="736"/>
        <end position="759"/>
    </location>
</feature>
<proteinExistence type="predicted"/>
<sequence>MAHQEVRASENSGWGRCFLRCARLETPGGMPKVSEARRFLSAKGIEISQLSYWWRLMGCSPFHAAAARNLLRPRPPVLRLPLLVRDLPDEAEDTEAEDGERREVGLEQQRDAFWDPPETALGFLELELTGLCEAFQEVEDVAPKKLRPECLYDRHKHFGYQWLRVRQFQRLIAQRSQRPELIQEASQDDVPPLLRAEVWSALLGSDLEVDGQCWTPSYEKLLVTPLRGTVSGDTKTGSSLQRSTGVIGLEDEQWKTAVKSRPMATCSEPSGLVRRLERLLHALLVANVLHEVEGLGAFCAVVAGVFTSEAAAFMAGQRLLHGFLWPFYGPSGPLFRHQNLRLFESLLSFADPELALHLSELGMRPETYAKDGAGTGLARCFASLSYTWLSEERLDFCRDVLNPPPKLDETAEYPLTPFDSQVGAESRVFIQGYRRENLLIPLARACPLVDDATSSECSTEAQDYLFSLLIFGSPLLAGLFFTCVWQVCCCTAMCRCCRRCCLCSERKAPRPAAIWQKAGVICLVPVIFVAASAGAFVAYTRSETLTITVSEAICHSLTIADETLNGSPSEPLFLGVDAGIKRMSLLRQLLDVDGKSMTDIRAILDETAAFGSAMEDLLAKVDHMKRVLTLVGQQKLKEHSCWFCTRAAGSNVTGEVGLLNELLLALQQSSADAMQSIRQTTAATLTGKQLVDVTAAVQRGNTALQVFKQSTAGTFVEAFLSLRSELQGAEDARHTAFMSLSGFALVMAILANLGAIIYARRSKAKYPSATPSCVSWFCGFCVISFGLAFAGLLLLLAVPVSEMCGFMRYELLTHQGVQEYYRQVGLFNPQDPAKRMDALAADVFRSCFTGNGTGDMVAAMQLQQPLAFQEVLDARFVELEDKQAGMVVDTARYELLVTQAQTFGGLFLLDPDQQLPLDATAAPKLLGSSLDPDDQVGPDGESLIYGLNTSIAGAGQYSFAHGTSGGGVLITATQPSEASLDEPQRVRNALAYARLKEQILSEPFLLRCLAPAPCEERQCSFEQFKAHVLDMAEQVKTAGLHLGNEANSAKQLLALDLRTTLQSILTEVRELRTLLGCRFLWRRWEDFDFKLCNVALPAAIEAAVACLVLAVASLLLAAVHYKMWRHLLDNKVLGEELERFSKKYGYLQTAKTPKNRK</sequence>
<feature type="transmembrane region" description="Helical" evidence="1">
    <location>
        <begin position="518"/>
        <end position="539"/>
    </location>
</feature>
<evidence type="ECO:0000313" key="3">
    <source>
        <dbReference type="Proteomes" id="UP001178507"/>
    </source>
</evidence>
<dbReference type="EMBL" id="CAUJNA010001913">
    <property type="protein sequence ID" value="CAJ1389645.1"/>
    <property type="molecule type" value="Genomic_DNA"/>
</dbReference>
<comment type="caution">
    <text evidence="2">The sequence shown here is derived from an EMBL/GenBank/DDBJ whole genome shotgun (WGS) entry which is preliminary data.</text>
</comment>
<feature type="transmembrane region" description="Helical" evidence="1">
    <location>
        <begin position="1102"/>
        <end position="1121"/>
    </location>
</feature>
<evidence type="ECO:0000313" key="2">
    <source>
        <dbReference type="EMBL" id="CAJ1389645.1"/>
    </source>
</evidence>
<gene>
    <name evidence="2" type="ORF">EVOR1521_LOCUS15221</name>
</gene>
<dbReference type="Proteomes" id="UP001178507">
    <property type="component" value="Unassembled WGS sequence"/>
</dbReference>
<keyword evidence="1" id="KW-0472">Membrane</keyword>
<accession>A0AA36N3W1</accession>
<keyword evidence="3" id="KW-1185">Reference proteome</keyword>
<keyword evidence="1" id="KW-0812">Transmembrane</keyword>
<feature type="transmembrane region" description="Helical" evidence="1">
    <location>
        <begin position="771"/>
        <end position="798"/>
    </location>
</feature>